<feature type="region of interest" description="Disordered" evidence="3">
    <location>
        <begin position="196"/>
        <end position="224"/>
    </location>
</feature>
<evidence type="ECO:0000313" key="6">
    <source>
        <dbReference type="Proteomes" id="UP001642483"/>
    </source>
</evidence>
<protein>
    <recommendedName>
        <fullName evidence="2">RNA methyltransferase</fullName>
        <ecNumber evidence="2">2.1.1.-</ecNumber>
    </recommendedName>
</protein>
<dbReference type="InterPro" id="IPR039772">
    <property type="entry name" value="Bin3-like"/>
</dbReference>
<dbReference type="InterPro" id="IPR029063">
    <property type="entry name" value="SAM-dependent_MTases_sf"/>
</dbReference>
<dbReference type="PANTHER" id="PTHR12315">
    <property type="entry name" value="BICOID-INTERACTING PROTEIN RELATED"/>
    <property type="match status" value="1"/>
</dbReference>
<dbReference type="Proteomes" id="UP001642483">
    <property type="component" value="Unassembled WGS sequence"/>
</dbReference>
<evidence type="ECO:0000313" key="5">
    <source>
        <dbReference type="EMBL" id="CAK8672776.1"/>
    </source>
</evidence>
<keyword evidence="1 2" id="KW-0949">S-adenosyl-L-methionine</keyword>
<feature type="compositionally biased region" description="Basic residues" evidence="3">
    <location>
        <begin position="204"/>
        <end position="215"/>
    </location>
</feature>
<feature type="compositionally biased region" description="Polar residues" evidence="3">
    <location>
        <begin position="78"/>
        <end position="90"/>
    </location>
</feature>
<comment type="similarity">
    <text evidence="2">Belongs to the methyltransferase superfamily.</text>
</comment>
<organism evidence="5 6">
    <name type="scientific">Clavelina lepadiformis</name>
    <name type="common">Light-bulb sea squirt</name>
    <name type="synonym">Ascidia lepadiformis</name>
    <dbReference type="NCBI Taxonomy" id="159417"/>
    <lineage>
        <taxon>Eukaryota</taxon>
        <taxon>Metazoa</taxon>
        <taxon>Chordata</taxon>
        <taxon>Tunicata</taxon>
        <taxon>Ascidiacea</taxon>
        <taxon>Aplousobranchia</taxon>
        <taxon>Clavelinidae</taxon>
        <taxon>Clavelina</taxon>
    </lineage>
</organism>
<dbReference type="SUPFAM" id="SSF53335">
    <property type="entry name" value="S-adenosyl-L-methionine-dependent methyltransferases"/>
    <property type="match status" value="1"/>
</dbReference>
<dbReference type="CDD" id="cd02440">
    <property type="entry name" value="AdoMet_MTases"/>
    <property type="match status" value="1"/>
</dbReference>
<dbReference type="Pfam" id="PF13847">
    <property type="entry name" value="Methyltransf_31"/>
    <property type="match status" value="1"/>
</dbReference>
<feature type="domain" description="Bin3-type SAM" evidence="4">
    <location>
        <begin position="404"/>
        <end position="528"/>
    </location>
</feature>
<evidence type="ECO:0000256" key="1">
    <source>
        <dbReference type="PROSITE-ProRule" id="PRU00848"/>
    </source>
</evidence>
<dbReference type="PANTHER" id="PTHR12315:SF0">
    <property type="entry name" value="7SK SNRNA METHYLPHOSPHATE CAPPING ENZYME"/>
    <property type="match status" value="1"/>
</dbReference>
<evidence type="ECO:0000259" key="4">
    <source>
        <dbReference type="PROSITE" id="PS51515"/>
    </source>
</evidence>
<dbReference type="PROSITE" id="PS51515">
    <property type="entry name" value="BIN3_SAM"/>
    <property type="match status" value="1"/>
</dbReference>
<evidence type="ECO:0000256" key="2">
    <source>
        <dbReference type="RuleBase" id="RU367087"/>
    </source>
</evidence>
<dbReference type="Gene3D" id="3.40.50.150">
    <property type="entry name" value="Vaccinia Virus protein VP39"/>
    <property type="match status" value="1"/>
</dbReference>
<keyword evidence="2" id="KW-0489">Methyltransferase</keyword>
<dbReference type="InterPro" id="IPR025714">
    <property type="entry name" value="Methyltranfer_dom"/>
</dbReference>
<keyword evidence="6" id="KW-1185">Reference proteome</keyword>
<reference evidence="5 6" key="1">
    <citation type="submission" date="2024-02" db="EMBL/GenBank/DDBJ databases">
        <authorList>
            <person name="Daric V."/>
            <person name="Darras S."/>
        </authorList>
    </citation>
    <scope>NUCLEOTIDE SEQUENCE [LARGE SCALE GENOMIC DNA]</scope>
</reference>
<keyword evidence="2" id="KW-0808">Transferase</keyword>
<name>A0ABP0EZ84_CLALP</name>
<proteinExistence type="inferred from homology"/>
<feature type="compositionally biased region" description="Basic residues" evidence="3">
    <location>
        <begin position="92"/>
        <end position="105"/>
    </location>
</feature>
<accession>A0ABP0EZ84</accession>
<feature type="region of interest" description="Disordered" evidence="3">
    <location>
        <begin position="66"/>
        <end position="105"/>
    </location>
</feature>
<dbReference type="InterPro" id="IPR024160">
    <property type="entry name" value="BIN3_SAM-bd_dom"/>
</dbReference>
<comment type="caution">
    <text evidence="5">The sequence shown here is derived from an EMBL/GenBank/DDBJ whole genome shotgun (WGS) entry which is preliminary data.</text>
</comment>
<dbReference type="EC" id="2.1.1.-" evidence="2"/>
<evidence type="ECO:0000256" key="3">
    <source>
        <dbReference type="SAM" id="MobiDB-lite"/>
    </source>
</evidence>
<sequence>MMTSSPTCTDFTKGLESFAQDSFDGKSAALNAEVEKKIDRQKNMQSNTSIQDIDPNVIKPRKFLRKRRHSTAEEGSLSHLQIPNKGSGQTAVKHRRTNPGHHKKGYVGDIILPTKFLLGGNISDPLNLNSMLDENINRALNAVTPSSSPLPPRSSKINIVIPSDMTDPLGLNIANDEDEKSTGSLSGSGSILHIDVEAPDAKANHKKKKRRRKSQHEKNATLNQEMDISLSTEICNLNKVAQTKENNCHISLKESRSKKAKLGVLDIDVTLRDECMVKAHPLLSIAVPKVSTTSIDPIVSPVIPQDVKKSSLFSPKTKKRKSSSVNASKQLFHLKHIDSKEGLLMKEKSTDLQTPATDCEKSAGSFSEKNDKLGTPTFKLSNARFQYGNYCQYYGYRNPQKFKDIRMESFHKEWFKEKDVLDVGCNVGHLTLLIARDFSPRKIVGVDIDEGLIKAARNNVRHYATAGVRPPVSNATKYPDSMPLMYGPIVGPPIETGKDDLPRFPNNIIFLTVIILSLNKEDNFMLFC</sequence>
<gene>
    <name evidence="5" type="ORF">CVLEPA_LOCUS2463</name>
</gene>
<dbReference type="EMBL" id="CAWYQH010000001">
    <property type="protein sequence ID" value="CAK8672776.1"/>
    <property type="molecule type" value="Genomic_DNA"/>
</dbReference>